<proteinExistence type="predicted"/>
<evidence type="ECO:0000313" key="2">
    <source>
        <dbReference type="Proteomes" id="UP001140096"/>
    </source>
</evidence>
<gene>
    <name evidence="1" type="primary">CCR4_2</name>
    <name evidence="1" type="ORF">H4S07_006426</name>
</gene>
<feature type="non-terminal residue" evidence="1">
    <location>
        <position position="1"/>
    </location>
</feature>
<keyword evidence="1" id="KW-0378">Hydrolase</keyword>
<evidence type="ECO:0000313" key="1">
    <source>
        <dbReference type="EMBL" id="KAJ2795651.1"/>
    </source>
</evidence>
<dbReference type="EMBL" id="JANBUP010003807">
    <property type="protein sequence ID" value="KAJ2795651.1"/>
    <property type="molecule type" value="Genomic_DNA"/>
</dbReference>
<organism evidence="1 2">
    <name type="scientific">Coemansia furcata</name>
    <dbReference type="NCBI Taxonomy" id="417177"/>
    <lineage>
        <taxon>Eukaryota</taxon>
        <taxon>Fungi</taxon>
        <taxon>Fungi incertae sedis</taxon>
        <taxon>Zoopagomycota</taxon>
        <taxon>Kickxellomycotina</taxon>
        <taxon>Kickxellomycetes</taxon>
        <taxon>Kickxellales</taxon>
        <taxon>Kickxellaceae</taxon>
        <taxon>Coemansia</taxon>
    </lineage>
</organism>
<accession>A0ACC1KVU1</accession>
<dbReference type="EC" id="3.1.13.4" evidence="1"/>
<protein>
    <submittedName>
        <fullName evidence="1">Glucose-repressible alcohol dehydrogenase transcriptional effector</fullName>
        <ecNumber evidence="1">3.1.13.4</ecNumber>
    </submittedName>
</protein>
<feature type="non-terminal residue" evidence="1">
    <location>
        <position position="99"/>
    </location>
</feature>
<dbReference type="Proteomes" id="UP001140096">
    <property type="component" value="Unassembled WGS sequence"/>
</dbReference>
<keyword evidence="2" id="KW-1185">Reference proteome</keyword>
<reference evidence="1" key="1">
    <citation type="submission" date="2022-07" db="EMBL/GenBank/DDBJ databases">
        <title>Phylogenomic reconstructions and comparative analyses of Kickxellomycotina fungi.</title>
        <authorList>
            <person name="Reynolds N.K."/>
            <person name="Stajich J.E."/>
            <person name="Barry K."/>
            <person name="Grigoriev I.V."/>
            <person name="Crous P."/>
            <person name="Smith M.E."/>
        </authorList>
    </citation>
    <scope>NUCLEOTIDE SEQUENCE</scope>
    <source>
        <strain evidence="1">CBS 102833</strain>
    </source>
</reference>
<comment type="caution">
    <text evidence="1">The sequence shown here is derived from an EMBL/GenBank/DDBJ whole genome shotgun (WGS) entry which is preliminary data.</text>
</comment>
<sequence>DHEDLMRLEPYADYKRHGLRHPFGLKSAYASVGELPMTNFTPTFSGTIDYIWYTTGMLATTGLLGGVDQEWSRQTVGYPNAHIPSDHIPIMAEFKWKPA</sequence>
<name>A0ACC1KVU1_9FUNG</name>